<evidence type="ECO:0000313" key="7">
    <source>
        <dbReference type="Proteomes" id="UP000199139"/>
    </source>
</evidence>
<keyword evidence="3 4" id="KW-0326">Glycosidase</keyword>
<dbReference type="InterPro" id="IPR002241">
    <property type="entry name" value="Glyco_hydro_27"/>
</dbReference>
<protein>
    <recommendedName>
        <fullName evidence="4">Alpha-galactosidase</fullName>
        <ecNumber evidence="4">3.2.1.22</ecNumber>
    </recommendedName>
    <alternativeName>
        <fullName evidence="4">Melibiase</fullName>
    </alternativeName>
</protein>
<organism evidence="6 7">
    <name type="scientific">Halolactibacillus miurensis</name>
    <dbReference type="NCBI Taxonomy" id="306541"/>
    <lineage>
        <taxon>Bacteria</taxon>
        <taxon>Bacillati</taxon>
        <taxon>Bacillota</taxon>
        <taxon>Bacilli</taxon>
        <taxon>Bacillales</taxon>
        <taxon>Bacillaceae</taxon>
        <taxon>Halolactibacillus</taxon>
    </lineage>
</organism>
<reference evidence="5 8" key="2">
    <citation type="submission" date="2019-07" db="EMBL/GenBank/DDBJ databases">
        <title>Whole genome shotgun sequence of Halolactibacillus miurensis NBRC 100873.</title>
        <authorList>
            <person name="Hosoyama A."/>
            <person name="Uohara A."/>
            <person name="Ohji S."/>
            <person name="Ichikawa N."/>
        </authorList>
    </citation>
    <scope>NUCLEOTIDE SEQUENCE [LARGE SCALE GENOMIC DNA]</scope>
    <source>
        <strain evidence="5 8">NBRC 100873</strain>
    </source>
</reference>
<keyword evidence="2 4" id="KW-0378">Hydrolase</keyword>
<evidence type="ECO:0000313" key="6">
    <source>
        <dbReference type="EMBL" id="SFS98605.1"/>
    </source>
</evidence>
<reference evidence="6 7" key="1">
    <citation type="submission" date="2016-10" db="EMBL/GenBank/DDBJ databases">
        <authorList>
            <person name="de Groot N.N."/>
        </authorList>
    </citation>
    <scope>NUCLEOTIDE SEQUENCE [LARGE SCALE GENOMIC DNA]</scope>
    <source>
        <strain evidence="6 7">DSM 17074</strain>
    </source>
</reference>
<dbReference type="Pfam" id="PF16499">
    <property type="entry name" value="Melibiase_2"/>
    <property type="match status" value="1"/>
</dbReference>
<accession>A0A1I6UB14</accession>
<dbReference type="Proteomes" id="UP000321773">
    <property type="component" value="Unassembled WGS sequence"/>
</dbReference>
<dbReference type="PANTHER" id="PTHR11452:SF42">
    <property type="entry name" value="ALPHA-GALACTOSIDASE"/>
    <property type="match status" value="1"/>
</dbReference>
<dbReference type="PANTHER" id="PTHR11452">
    <property type="entry name" value="ALPHA-GALACTOSIDASE/ALPHA-N-ACETYLGALACTOSAMINIDASE"/>
    <property type="match status" value="1"/>
</dbReference>
<dbReference type="InterPro" id="IPR013780">
    <property type="entry name" value="Glyco_hydro_b"/>
</dbReference>
<evidence type="ECO:0000313" key="5">
    <source>
        <dbReference type="EMBL" id="GEM05531.1"/>
    </source>
</evidence>
<dbReference type="Proteomes" id="UP000199139">
    <property type="component" value="Unassembled WGS sequence"/>
</dbReference>
<sequence>MKIPHHTLAPTPPMGWNSWDCYGATVTEEEVRGNAKYIAEHMKEAGYEYVVVDIQWYESGAVSSVYRPFADLTMDQYSRLTPALNRFPSAKDNQGFKPLADEIHALGLKFGIHIMRGIPRQAVHQNMPIKGTPLTARDIAKTNSICPWNTDMYGVRSDIDAGQCYYNSLFDLYASWGVDFIKVDDIADSKLYHGSHMDEIKMIRQAIDQTGRDMVLSLSPGPSHLDEAADLEDHANMWRMTDDFWDVWPLLKDMFTRCHKWSKNVGPGHWPDADMLPLGRIGIRSVDGGASDRYTRFTEDEQITLMTLWSMFRSPFMFGGECRDNDTFTLDLLTNKDLLNVHRTGKNQRQLSRHDDEVIWYSETEDYLYVALFNLNDTSRTLTFDLNALPDDIKPAGDCYVVFTDEKKTLNQPLSFDIRPHASILLKLSR</sequence>
<dbReference type="STRING" id="306541.SAMN05421668_12410"/>
<dbReference type="EMBL" id="FPAI01000024">
    <property type="protein sequence ID" value="SFS98605.1"/>
    <property type="molecule type" value="Genomic_DNA"/>
</dbReference>
<comment type="similarity">
    <text evidence="1 4">Belongs to the glycosyl hydrolase 27 family.</text>
</comment>
<evidence type="ECO:0000256" key="4">
    <source>
        <dbReference type="RuleBase" id="RU361168"/>
    </source>
</evidence>
<evidence type="ECO:0000256" key="1">
    <source>
        <dbReference type="ARBA" id="ARBA00009743"/>
    </source>
</evidence>
<gene>
    <name evidence="5" type="ORF">HMI01_25190</name>
    <name evidence="6" type="ORF">SAMN05421668_12410</name>
</gene>
<dbReference type="InterPro" id="IPR013785">
    <property type="entry name" value="Aldolase_TIM"/>
</dbReference>
<dbReference type="InterPro" id="IPR017853">
    <property type="entry name" value="GH"/>
</dbReference>
<dbReference type="CDD" id="cd14792">
    <property type="entry name" value="GH27"/>
    <property type="match status" value="1"/>
</dbReference>
<dbReference type="AlphaFoldDB" id="A0A1I6UB14"/>
<dbReference type="SUPFAM" id="SSF51011">
    <property type="entry name" value="Glycosyl hydrolase domain"/>
    <property type="match status" value="1"/>
</dbReference>
<dbReference type="PRINTS" id="PR00740">
    <property type="entry name" value="GLHYDRLASE27"/>
</dbReference>
<dbReference type="EC" id="3.2.1.22" evidence="4"/>
<dbReference type="GO" id="GO:0004557">
    <property type="term" value="F:alpha-galactosidase activity"/>
    <property type="evidence" value="ECO:0007669"/>
    <property type="project" value="UniProtKB-EC"/>
</dbReference>
<evidence type="ECO:0000313" key="8">
    <source>
        <dbReference type="Proteomes" id="UP000321773"/>
    </source>
</evidence>
<dbReference type="GO" id="GO:0005975">
    <property type="term" value="P:carbohydrate metabolic process"/>
    <property type="evidence" value="ECO:0007669"/>
    <property type="project" value="InterPro"/>
</dbReference>
<keyword evidence="4" id="KW-1015">Disulfide bond</keyword>
<evidence type="ECO:0000256" key="3">
    <source>
        <dbReference type="ARBA" id="ARBA00023295"/>
    </source>
</evidence>
<proteinExistence type="inferred from homology"/>
<comment type="catalytic activity">
    <reaction evidence="4">
        <text>Hydrolysis of terminal, non-reducing alpha-D-galactose residues in alpha-D-galactosides, including galactose oligosaccharides, galactomannans and galactolipids.</text>
        <dbReference type="EC" id="3.2.1.22"/>
    </reaction>
</comment>
<evidence type="ECO:0000256" key="2">
    <source>
        <dbReference type="ARBA" id="ARBA00022801"/>
    </source>
</evidence>
<keyword evidence="8" id="KW-1185">Reference proteome</keyword>
<dbReference type="SUPFAM" id="SSF51445">
    <property type="entry name" value="(Trans)glycosidases"/>
    <property type="match status" value="1"/>
</dbReference>
<name>A0A1I6UB14_9BACI</name>
<dbReference type="Gene3D" id="3.20.20.70">
    <property type="entry name" value="Aldolase class I"/>
    <property type="match status" value="1"/>
</dbReference>
<dbReference type="Gene3D" id="2.60.40.1180">
    <property type="entry name" value="Golgi alpha-mannosidase II"/>
    <property type="match status" value="1"/>
</dbReference>
<dbReference type="EMBL" id="BJWJ01000038">
    <property type="protein sequence ID" value="GEM05531.1"/>
    <property type="molecule type" value="Genomic_DNA"/>
</dbReference>